<dbReference type="SUPFAM" id="SSF50494">
    <property type="entry name" value="Trypsin-like serine proteases"/>
    <property type="match status" value="1"/>
</dbReference>
<accession>A0AAN8KA22</accession>
<gene>
    <name evidence="9" type="ORF">SNE40_003553</name>
</gene>
<keyword evidence="10" id="KW-1185">Reference proteome</keyword>
<keyword evidence="4 6" id="KW-0720">Serine protease</keyword>
<dbReference type="PANTHER" id="PTHR24276:SF98">
    <property type="entry name" value="FI18310P1-RELATED"/>
    <property type="match status" value="1"/>
</dbReference>
<comment type="similarity">
    <text evidence="1">Belongs to the peptidase S1 family.</text>
</comment>
<reference evidence="9 10" key="1">
    <citation type="submission" date="2024-01" db="EMBL/GenBank/DDBJ databases">
        <title>The genome of the rayed Mediterranean limpet Patella caerulea (Linnaeus, 1758).</title>
        <authorList>
            <person name="Anh-Thu Weber A."/>
            <person name="Halstead-Nussloch G."/>
        </authorList>
    </citation>
    <scope>NUCLEOTIDE SEQUENCE [LARGE SCALE GENOMIC DNA]</scope>
    <source>
        <strain evidence="9">AATW-2023a</strain>
        <tissue evidence="9">Whole specimen</tissue>
    </source>
</reference>
<dbReference type="InterPro" id="IPR009003">
    <property type="entry name" value="Peptidase_S1_PA"/>
</dbReference>
<dbReference type="PRINTS" id="PR00722">
    <property type="entry name" value="CHYMOTRYPSIN"/>
</dbReference>
<feature type="signal peptide" evidence="7">
    <location>
        <begin position="1"/>
        <end position="15"/>
    </location>
</feature>
<comment type="caution">
    <text evidence="9">The sequence shown here is derived from an EMBL/GenBank/DDBJ whole genome shotgun (WGS) entry which is preliminary data.</text>
</comment>
<feature type="chain" id="PRO_5043048139" description="Peptidase S1 domain-containing protein" evidence="7">
    <location>
        <begin position="16"/>
        <end position="255"/>
    </location>
</feature>
<dbReference type="AlphaFoldDB" id="A0AAN8KA22"/>
<evidence type="ECO:0000259" key="8">
    <source>
        <dbReference type="PROSITE" id="PS50240"/>
    </source>
</evidence>
<keyword evidence="3 6" id="KW-0378">Hydrolase</keyword>
<organism evidence="9 10">
    <name type="scientific">Patella caerulea</name>
    <name type="common">Rayed Mediterranean limpet</name>
    <dbReference type="NCBI Taxonomy" id="87958"/>
    <lineage>
        <taxon>Eukaryota</taxon>
        <taxon>Metazoa</taxon>
        <taxon>Spiralia</taxon>
        <taxon>Lophotrochozoa</taxon>
        <taxon>Mollusca</taxon>
        <taxon>Gastropoda</taxon>
        <taxon>Patellogastropoda</taxon>
        <taxon>Patelloidea</taxon>
        <taxon>Patellidae</taxon>
        <taxon>Patella</taxon>
    </lineage>
</organism>
<proteinExistence type="inferred from homology"/>
<dbReference type="InterPro" id="IPR001314">
    <property type="entry name" value="Peptidase_S1A"/>
</dbReference>
<dbReference type="InterPro" id="IPR033116">
    <property type="entry name" value="TRYPSIN_SER"/>
</dbReference>
<evidence type="ECO:0000256" key="6">
    <source>
        <dbReference type="RuleBase" id="RU363034"/>
    </source>
</evidence>
<keyword evidence="2 6" id="KW-0645">Protease</keyword>
<dbReference type="FunFam" id="2.40.10.10:FF:000068">
    <property type="entry name" value="transmembrane protease serine 2"/>
    <property type="match status" value="1"/>
</dbReference>
<dbReference type="GO" id="GO:0006508">
    <property type="term" value="P:proteolysis"/>
    <property type="evidence" value="ECO:0007669"/>
    <property type="project" value="UniProtKB-KW"/>
</dbReference>
<name>A0AAN8KA22_PATCE</name>
<dbReference type="Proteomes" id="UP001347796">
    <property type="component" value="Unassembled WGS sequence"/>
</dbReference>
<dbReference type="InterPro" id="IPR001254">
    <property type="entry name" value="Trypsin_dom"/>
</dbReference>
<keyword evidence="5" id="KW-1015">Disulfide bond</keyword>
<dbReference type="InterPro" id="IPR050430">
    <property type="entry name" value="Peptidase_S1"/>
</dbReference>
<dbReference type="CDD" id="cd00190">
    <property type="entry name" value="Tryp_SPc"/>
    <property type="match status" value="1"/>
</dbReference>
<dbReference type="EMBL" id="JAZGQO010000002">
    <property type="protein sequence ID" value="KAK6191996.1"/>
    <property type="molecule type" value="Genomic_DNA"/>
</dbReference>
<dbReference type="PROSITE" id="PS00135">
    <property type="entry name" value="TRYPSIN_SER"/>
    <property type="match status" value="1"/>
</dbReference>
<evidence type="ECO:0000313" key="9">
    <source>
        <dbReference type="EMBL" id="KAK6191996.1"/>
    </source>
</evidence>
<dbReference type="InterPro" id="IPR018114">
    <property type="entry name" value="TRYPSIN_HIS"/>
</dbReference>
<dbReference type="PROSITE" id="PS00134">
    <property type="entry name" value="TRYPSIN_HIS"/>
    <property type="match status" value="1"/>
</dbReference>
<evidence type="ECO:0000256" key="4">
    <source>
        <dbReference type="ARBA" id="ARBA00022825"/>
    </source>
</evidence>
<dbReference type="Pfam" id="PF00089">
    <property type="entry name" value="Trypsin"/>
    <property type="match status" value="1"/>
</dbReference>
<dbReference type="GO" id="GO:0004252">
    <property type="term" value="F:serine-type endopeptidase activity"/>
    <property type="evidence" value="ECO:0007669"/>
    <property type="project" value="InterPro"/>
</dbReference>
<evidence type="ECO:0000256" key="2">
    <source>
        <dbReference type="ARBA" id="ARBA00022670"/>
    </source>
</evidence>
<evidence type="ECO:0000256" key="7">
    <source>
        <dbReference type="SAM" id="SignalP"/>
    </source>
</evidence>
<protein>
    <recommendedName>
        <fullName evidence="8">Peptidase S1 domain-containing protein</fullName>
    </recommendedName>
</protein>
<evidence type="ECO:0000313" key="10">
    <source>
        <dbReference type="Proteomes" id="UP001347796"/>
    </source>
</evidence>
<dbReference type="InterPro" id="IPR043504">
    <property type="entry name" value="Peptidase_S1_PA_chymotrypsin"/>
</dbReference>
<keyword evidence="7" id="KW-0732">Signal</keyword>
<feature type="domain" description="Peptidase S1" evidence="8">
    <location>
        <begin position="21"/>
        <end position="255"/>
    </location>
</feature>
<dbReference type="PROSITE" id="PS50240">
    <property type="entry name" value="TRYPSIN_DOM"/>
    <property type="match status" value="1"/>
</dbReference>
<evidence type="ECO:0000256" key="1">
    <source>
        <dbReference type="ARBA" id="ARBA00007664"/>
    </source>
</evidence>
<dbReference type="PANTHER" id="PTHR24276">
    <property type="entry name" value="POLYSERASE-RELATED"/>
    <property type="match status" value="1"/>
</dbReference>
<sequence>MKLLLLLFALGCVSAAPSERIVGGSNAYAGQFPWQVSLQAASGSSYSHICGGILIAANRVLTAAHCVDGRSASQFRVVLGEHRLSNTDGTEQYFNLASLVMHPSYNGNNNNDGFAHDFAVLRLSGSANTGSSAVSIIGMANSGDDFTNQQCTISGWGRTVGGGSLPNTLQWVNMQQISNAQCSAAMSNVGGAAIGSGHICVSQSGKSACNGDSGGPMVCSGKLAGVTSWVVGSCLTSYPSVYGRVSQYRTWIDSI</sequence>
<dbReference type="Gene3D" id="2.40.10.10">
    <property type="entry name" value="Trypsin-like serine proteases"/>
    <property type="match status" value="1"/>
</dbReference>
<dbReference type="FunFam" id="2.40.10.10:FF:000036">
    <property type="entry name" value="Trypsin beta"/>
    <property type="match status" value="1"/>
</dbReference>
<evidence type="ECO:0000256" key="3">
    <source>
        <dbReference type="ARBA" id="ARBA00022801"/>
    </source>
</evidence>
<evidence type="ECO:0000256" key="5">
    <source>
        <dbReference type="ARBA" id="ARBA00023157"/>
    </source>
</evidence>
<dbReference type="SMART" id="SM00020">
    <property type="entry name" value="Tryp_SPc"/>
    <property type="match status" value="1"/>
</dbReference>